<dbReference type="InParanoid" id="A0A6J2P8N9"/>
<dbReference type="InterPro" id="IPR000215">
    <property type="entry name" value="Serpin_fam"/>
</dbReference>
<dbReference type="GO" id="GO:0005615">
    <property type="term" value="C:extracellular space"/>
    <property type="evidence" value="ECO:0007669"/>
    <property type="project" value="InterPro"/>
</dbReference>
<dbReference type="PANTHER" id="PTHR11461:SF372">
    <property type="entry name" value="ACCESSORY GLAND PROTEIN ACP76A-RELATED"/>
    <property type="match status" value="1"/>
</dbReference>
<dbReference type="PROSITE" id="PS00284">
    <property type="entry name" value="SERPIN"/>
    <property type="match status" value="1"/>
</dbReference>
<reference evidence="4" key="1">
    <citation type="submission" date="2025-08" db="UniProtKB">
        <authorList>
            <consortium name="RefSeq"/>
        </authorList>
    </citation>
    <scope>IDENTIFICATION</scope>
</reference>
<dbReference type="SUPFAM" id="SSF56574">
    <property type="entry name" value="Serpins"/>
    <property type="match status" value="1"/>
</dbReference>
<dbReference type="Gene3D" id="3.30.497.10">
    <property type="entry name" value="Antithrombin, subunit I, domain 2"/>
    <property type="match status" value="2"/>
</dbReference>
<name>A0A6J2P8N9_COTGO</name>
<dbReference type="GeneID" id="115003931"/>
<dbReference type="Proteomes" id="UP000504630">
    <property type="component" value="Chromosome 24"/>
</dbReference>
<dbReference type="InterPro" id="IPR042178">
    <property type="entry name" value="Serpin_sf_1"/>
</dbReference>
<sequence>MTLLTGLKADGSVLPKSEKLFSRPLQREQEVNQQLNTSALNTALAFKPFRDLATRTTAEPGVQLQQNILFSPLGLASALAQLSQVSGSESRSQALEALGLAANSTEQSVEATLSALKDLQHSLSLQEGGVGGGVQRAESAAATEVGTGATPGVEIVGADAGNKADVDDGAEGMNGSEDGVHPGAQLRVWNSLHIDGKPSLDYDSFLSRPQHTSAFNISFDTLMKDSEASDKLELNNYVYFKGRLPFKRLHTVPRSFQLNATSSAEVSMMFRDDSSEVMMLYDTNCSATVVRLAYSERLASLLLLPKAELQPLEDCLSDSRMSFWLSNLKPGRAEIRFPKFQLRKSYSLESLLRNSGVSSIFSDSADFSGISQKTLKLIKAPHEVMLEVEETKSEDGGRPDIMLDFSVPPRITFNRPFMFIIYDDLTGLVLLMGRIIDPTDV</sequence>
<dbReference type="PANTHER" id="PTHR11461">
    <property type="entry name" value="SERINE PROTEASE INHIBITOR, SERPIN"/>
    <property type="match status" value="1"/>
</dbReference>
<dbReference type="InterPro" id="IPR042185">
    <property type="entry name" value="Serpin_sf_2"/>
</dbReference>
<evidence type="ECO:0000313" key="4">
    <source>
        <dbReference type="RefSeq" id="XP_029281729.1"/>
    </source>
</evidence>
<dbReference type="Gene3D" id="2.30.39.10">
    <property type="entry name" value="Alpha-1-antitrypsin, domain 1"/>
    <property type="match status" value="1"/>
</dbReference>
<dbReference type="AlphaFoldDB" id="A0A6J2P8N9"/>
<gene>
    <name evidence="4" type="primary">LOC115003931</name>
</gene>
<dbReference type="InterPro" id="IPR023796">
    <property type="entry name" value="Serpin_dom"/>
</dbReference>
<evidence type="ECO:0000256" key="1">
    <source>
        <dbReference type="RuleBase" id="RU000411"/>
    </source>
</evidence>
<dbReference type="GO" id="GO:0004867">
    <property type="term" value="F:serine-type endopeptidase inhibitor activity"/>
    <property type="evidence" value="ECO:0007669"/>
    <property type="project" value="InterPro"/>
</dbReference>
<dbReference type="SMART" id="SM00093">
    <property type="entry name" value="SERPIN"/>
    <property type="match status" value="1"/>
</dbReference>
<comment type="similarity">
    <text evidence="1">Belongs to the serpin family.</text>
</comment>
<dbReference type="Gene3D" id="2.10.310.10">
    <property type="entry name" value="Serpins superfamily"/>
    <property type="match status" value="1"/>
</dbReference>
<organism evidence="3 4">
    <name type="scientific">Cottoperca gobio</name>
    <name type="common">Frogmouth</name>
    <name type="synonym">Aphritis gobio</name>
    <dbReference type="NCBI Taxonomy" id="56716"/>
    <lineage>
        <taxon>Eukaryota</taxon>
        <taxon>Metazoa</taxon>
        <taxon>Chordata</taxon>
        <taxon>Craniata</taxon>
        <taxon>Vertebrata</taxon>
        <taxon>Euteleostomi</taxon>
        <taxon>Actinopterygii</taxon>
        <taxon>Neopterygii</taxon>
        <taxon>Teleostei</taxon>
        <taxon>Neoteleostei</taxon>
        <taxon>Acanthomorphata</taxon>
        <taxon>Eupercaria</taxon>
        <taxon>Perciformes</taxon>
        <taxon>Notothenioidei</taxon>
        <taxon>Bovichtidae</taxon>
        <taxon>Cottoperca</taxon>
    </lineage>
</organism>
<accession>A0A6J2P8N9</accession>
<dbReference type="KEGG" id="cgob:115003931"/>
<protein>
    <submittedName>
        <fullName evidence="4">Alpha-1-antiproteinase-like</fullName>
    </submittedName>
</protein>
<keyword evidence="3" id="KW-1185">Reference proteome</keyword>
<dbReference type="OrthoDB" id="671595at2759"/>
<dbReference type="Pfam" id="PF00079">
    <property type="entry name" value="Serpin"/>
    <property type="match status" value="2"/>
</dbReference>
<dbReference type="RefSeq" id="XP_029281729.1">
    <property type="nucleotide sequence ID" value="XM_029425869.1"/>
</dbReference>
<dbReference type="InterPro" id="IPR036186">
    <property type="entry name" value="Serpin_sf"/>
</dbReference>
<dbReference type="InterPro" id="IPR023795">
    <property type="entry name" value="Serpin_CS"/>
</dbReference>
<proteinExistence type="inferred from homology"/>
<feature type="domain" description="Serpin" evidence="2">
    <location>
        <begin position="46"/>
        <end position="438"/>
    </location>
</feature>
<evidence type="ECO:0000313" key="3">
    <source>
        <dbReference type="Proteomes" id="UP000504630"/>
    </source>
</evidence>
<evidence type="ECO:0000259" key="2">
    <source>
        <dbReference type="SMART" id="SM00093"/>
    </source>
</evidence>